<dbReference type="EMBL" id="BQNB010010651">
    <property type="protein sequence ID" value="GJS80163.1"/>
    <property type="molecule type" value="Genomic_DNA"/>
</dbReference>
<evidence type="ECO:0000313" key="2">
    <source>
        <dbReference type="EMBL" id="GJS80163.1"/>
    </source>
</evidence>
<keyword evidence="3" id="KW-1185">Reference proteome</keyword>
<comment type="caution">
    <text evidence="2">The sequence shown here is derived from an EMBL/GenBank/DDBJ whole genome shotgun (WGS) entry which is preliminary data.</text>
</comment>
<evidence type="ECO:0000313" key="3">
    <source>
        <dbReference type="Proteomes" id="UP001151760"/>
    </source>
</evidence>
<name>A0ABQ4YTR4_9ASTR</name>
<evidence type="ECO:0000256" key="1">
    <source>
        <dbReference type="SAM" id="MobiDB-lite"/>
    </source>
</evidence>
<organism evidence="2 3">
    <name type="scientific">Tanacetum coccineum</name>
    <dbReference type="NCBI Taxonomy" id="301880"/>
    <lineage>
        <taxon>Eukaryota</taxon>
        <taxon>Viridiplantae</taxon>
        <taxon>Streptophyta</taxon>
        <taxon>Embryophyta</taxon>
        <taxon>Tracheophyta</taxon>
        <taxon>Spermatophyta</taxon>
        <taxon>Magnoliopsida</taxon>
        <taxon>eudicotyledons</taxon>
        <taxon>Gunneridae</taxon>
        <taxon>Pentapetalae</taxon>
        <taxon>asterids</taxon>
        <taxon>campanulids</taxon>
        <taxon>Asterales</taxon>
        <taxon>Asteraceae</taxon>
        <taxon>Asteroideae</taxon>
        <taxon>Anthemideae</taxon>
        <taxon>Anthemidinae</taxon>
        <taxon>Tanacetum</taxon>
    </lineage>
</organism>
<accession>A0ABQ4YTR4</accession>
<feature type="region of interest" description="Disordered" evidence="1">
    <location>
        <begin position="1"/>
        <end position="22"/>
    </location>
</feature>
<reference evidence="2" key="1">
    <citation type="journal article" date="2022" name="Int. J. Mol. Sci.">
        <title>Draft Genome of Tanacetum Coccineum: Genomic Comparison of Closely Related Tanacetum-Family Plants.</title>
        <authorList>
            <person name="Yamashiro T."/>
            <person name="Shiraishi A."/>
            <person name="Nakayama K."/>
            <person name="Satake H."/>
        </authorList>
    </citation>
    <scope>NUCLEOTIDE SEQUENCE</scope>
</reference>
<proteinExistence type="predicted"/>
<reference evidence="2" key="2">
    <citation type="submission" date="2022-01" db="EMBL/GenBank/DDBJ databases">
        <authorList>
            <person name="Yamashiro T."/>
            <person name="Shiraishi A."/>
            <person name="Satake H."/>
            <person name="Nakayama K."/>
        </authorList>
    </citation>
    <scope>NUCLEOTIDE SEQUENCE</scope>
</reference>
<protein>
    <submittedName>
        <fullName evidence="2">Uncharacterized protein</fullName>
    </submittedName>
</protein>
<sequence>MLATRSTNETTEPNNAVMHNSTEAGLERIRTAIDLINQNINGLLLFQQIATPIITRMANGEGTSQKAGVVVQGSSVLRD</sequence>
<gene>
    <name evidence="2" type="ORF">Tco_0730044</name>
</gene>
<dbReference type="Proteomes" id="UP001151760">
    <property type="component" value="Unassembled WGS sequence"/>
</dbReference>